<accession>A0AAD4LLB9</accession>
<comment type="caution">
    <text evidence="1">The sequence shown here is derived from an EMBL/GenBank/DDBJ whole genome shotgun (WGS) entry which is preliminary data.</text>
</comment>
<evidence type="ECO:0000313" key="1">
    <source>
        <dbReference type="EMBL" id="KAH8993354.1"/>
    </source>
</evidence>
<dbReference type="Proteomes" id="UP001201163">
    <property type="component" value="Unassembled WGS sequence"/>
</dbReference>
<gene>
    <name evidence="1" type="ORF">EDB92DRAFT_1934503</name>
</gene>
<proteinExistence type="predicted"/>
<evidence type="ECO:0000313" key="2">
    <source>
        <dbReference type="Proteomes" id="UP001201163"/>
    </source>
</evidence>
<reference evidence="1" key="1">
    <citation type="submission" date="2022-01" db="EMBL/GenBank/DDBJ databases">
        <title>Comparative genomics reveals a dynamic genome evolution in the ectomycorrhizal milk-cap (Lactarius) mushrooms.</title>
        <authorList>
            <consortium name="DOE Joint Genome Institute"/>
            <person name="Lebreton A."/>
            <person name="Tang N."/>
            <person name="Kuo A."/>
            <person name="LaButti K."/>
            <person name="Drula E."/>
            <person name="Barry K."/>
            <person name="Clum A."/>
            <person name="Lipzen A."/>
            <person name="Mousain D."/>
            <person name="Ng V."/>
            <person name="Wang R."/>
            <person name="Wang X."/>
            <person name="Dai Y."/>
            <person name="Henrissat B."/>
            <person name="Grigoriev I.V."/>
            <person name="Guerin-Laguette A."/>
            <person name="Yu F."/>
            <person name="Martin F.M."/>
        </authorList>
    </citation>
    <scope>NUCLEOTIDE SEQUENCE</scope>
    <source>
        <strain evidence="1">QP</strain>
    </source>
</reference>
<protein>
    <submittedName>
        <fullName evidence="1">Uncharacterized protein</fullName>
    </submittedName>
</protein>
<organism evidence="1 2">
    <name type="scientific">Lactarius akahatsu</name>
    <dbReference type="NCBI Taxonomy" id="416441"/>
    <lineage>
        <taxon>Eukaryota</taxon>
        <taxon>Fungi</taxon>
        <taxon>Dikarya</taxon>
        <taxon>Basidiomycota</taxon>
        <taxon>Agaricomycotina</taxon>
        <taxon>Agaricomycetes</taxon>
        <taxon>Russulales</taxon>
        <taxon>Russulaceae</taxon>
        <taxon>Lactarius</taxon>
    </lineage>
</organism>
<name>A0AAD4LLB9_9AGAM</name>
<keyword evidence="2" id="KW-1185">Reference proteome</keyword>
<dbReference type="AlphaFoldDB" id="A0AAD4LLB9"/>
<dbReference type="EMBL" id="JAKELL010000018">
    <property type="protein sequence ID" value="KAH8993354.1"/>
    <property type="molecule type" value="Genomic_DNA"/>
</dbReference>
<sequence length="510" mass="55828">MSINTVPADILLEIADHLARPAEVLHLYLTSSKIANALTPALYSCIILRGSAQCIHTLNMLNARPDRARHVRSLGLCPDSSGRASKWGRSALPVGYLVSSAVRQAARNFEVLRTFAWDGEELPPCDDMWFALRIFCPRLKFISTSLGSILPPPNSHLFDFSDLYGFSLTFKTGFYWQNDGISRDEPVPGYDRLWNMLIKRCPNLEHLAIDGHSPHAPVDAHGLVRGRWPKLRSLLIGDVVFDWHVGLNTTLGRPFHALHLQSHAPSVSAPGVLADLHADALAKVSTFSGALVQAQVLPARASLKTLRVPDAIPLREGTPLSVSASLAGYDNGAILRAIVAACPRVHHLDFTIACRPSITVETFSRTIRPLGQLRTLTLRIVPSPGEDSLRACGARLVRASPRLSAFDIVFLARSGPHTLAWSVVRARASFVLAADRHGLPLALHVVERRPRLLWPGEAVHRVTLVMRPASSRRTSLLALVMERSPAGEEARLLLFCATLLAVIVWGCIGL</sequence>